<gene>
    <name evidence="1" type="ORF">Patl1_14289</name>
</gene>
<reference evidence="2" key="1">
    <citation type="journal article" date="2023" name="G3 (Bethesda)">
        <title>Genome assembly and association tests identify interacting loci associated with vigor, precocity, and sex in interspecific pistachio rootstocks.</title>
        <authorList>
            <person name="Palmer W."/>
            <person name="Jacygrad E."/>
            <person name="Sagayaradj S."/>
            <person name="Cavanaugh K."/>
            <person name="Han R."/>
            <person name="Bertier L."/>
            <person name="Beede B."/>
            <person name="Kafkas S."/>
            <person name="Golino D."/>
            <person name="Preece J."/>
            <person name="Michelmore R."/>
        </authorList>
    </citation>
    <scope>NUCLEOTIDE SEQUENCE [LARGE SCALE GENOMIC DNA]</scope>
</reference>
<name>A0ACC1ASI5_9ROSI</name>
<evidence type="ECO:0000313" key="2">
    <source>
        <dbReference type="Proteomes" id="UP001164250"/>
    </source>
</evidence>
<protein>
    <submittedName>
        <fullName evidence="1">Uncharacterized protein</fullName>
    </submittedName>
</protein>
<evidence type="ECO:0000313" key="1">
    <source>
        <dbReference type="EMBL" id="KAJ0089642.1"/>
    </source>
</evidence>
<proteinExistence type="predicted"/>
<sequence>MKSSNNRRHFILSSLFFIVFLCVLASINELRFDSLLKLGQCAIINSSISLRSDEPPLPSNDTLTKNSSSSDEDIRILIGILTLPDQYHRRHFLRMIYGTQTPLEIFNGSDGPNPPYHYVMKGDDDAYFRLQSLVNSLKPLPREDLYYGYVIPCPSMDPFVHYMSGMGYLVSWDIVEWVRVSDIPKNHLEGPEDKIFGDWIREGHRAKNRYNAKWSMYNFPVPPTTCTHELWPDTIAVHLLKNQEKWIETLKYFNVTDNLKHSKVFFAFLNRDEQQSGAVFRILARKPKVRDIYVDLTEFLKMILNYNEDLLNKDYTFDHKFTLSLPSTTGLGLTATGLKKDQFFTGDINSVYKGENTIVDVKVDTYSNVSTKVTLIDILPSTKAAFSFKIPDHKSGKLDVQYLHPHAAIDSSIGLNPTPLLELSAAIGSKELVVGGEVCFDTGSASFTKYNAGIGLNKPDFSASLVLADKGQSLKASYVHAVNPFTSVAAEMTHRFSTYENSFTIGSAHVVDPFTIVKTRLSDGGRLQCYASENGDPSHW</sequence>
<keyword evidence="2" id="KW-1185">Reference proteome</keyword>
<dbReference type="Proteomes" id="UP001164250">
    <property type="component" value="Chromosome 8"/>
</dbReference>
<dbReference type="EMBL" id="CM047904">
    <property type="protein sequence ID" value="KAJ0089642.1"/>
    <property type="molecule type" value="Genomic_DNA"/>
</dbReference>
<organism evidence="1 2">
    <name type="scientific">Pistacia atlantica</name>
    <dbReference type="NCBI Taxonomy" id="434234"/>
    <lineage>
        <taxon>Eukaryota</taxon>
        <taxon>Viridiplantae</taxon>
        <taxon>Streptophyta</taxon>
        <taxon>Embryophyta</taxon>
        <taxon>Tracheophyta</taxon>
        <taxon>Spermatophyta</taxon>
        <taxon>Magnoliopsida</taxon>
        <taxon>eudicotyledons</taxon>
        <taxon>Gunneridae</taxon>
        <taxon>Pentapetalae</taxon>
        <taxon>rosids</taxon>
        <taxon>malvids</taxon>
        <taxon>Sapindales</taxon>
        <taxon>Anacardiaceae</taxon>
        <taxon>Pistacia</taxon>
    </lineage>
</organism>
<comment type="caution">
    <text evidence="1">The sequence shown here is derived from an EMBL/GenBank/DDBJ whole genome shotgun (WGS) entry which is preliminary data.</text>
</comment>
<accession>A0ACC1ASI5</accession>